<dbReference type="GO" id="GO:0016491">
    <property type="term" value="F:oxidoreductase activity"/>
    <property type="evidence" value="ECO:0007669"/>
    <property type="project" value="InterPro"/>
</dbReference>
<feature type="transmembrane region" description="Helical" evidence="5">
    <location>
        <begin position="181"/>
        <end position="201"/>
    </location>
</feature>
<keyword evidence="2 5" id="KW-0812">Transmembrane</keyword>
<evidence type="ECO:0000256" key="3">
    <source>
        <dbReference type="ARBA" id="ARBA00022989"/>
    </source>
</evidence>
<dbReference type="GO" id="GO:0008610">
    <property type="term" value="P:lipid biosynthetic process"/>
    <property type="evidence" value="ECO:0007669"/>
    <property type="project" value="InterPro"/>
</dbReference>
<evidence type="ECO:0000256" key="2">
    <source>
        <dbReference type="ARBA" id="ARBA00022692"/>
    </source>
</evidence>
<evidence type="ECO:0000256" key="1">
    <source>
        <dbReference type="ARBA" id="ARBA00004370"/>
    </source>
</evidence>
<feature type="transmembrane region" description="Helical" evidence="5">
    <location>
        <begin position="76"/>
        <end position="96"/>
    </location>
</feature>
<reference evidence="7 8" key="1">
    <citation type="journal article" date="2023" name="BMC Biol.">
        <title>The compact genome of the sponge Oopsacas minuta (Hexactinellida) is lacking key metazoan core genes.</title>
        <authorList>
            <person name="Santini S."/>
            <person name="Schenkelaars Q."/>
            <person name="Jourda C."/>
            <person name="Duchesne M."/>
            <person name="Belahbib H."/>
            <person name="Rocher C."/>
            <person name="Selva M."/>
            <person name="Riesgo A."/>
            <person name="Vervoort M."/>
            <person name="Leys S.P."/>
            <person name="Kodjabachian L."/>
            <person name="Le Bivic A."/>
            <person name="Borchiellini C."/>
            <person name="Claverie J.M."/>
            <person name="Renard E."/>
        </authorList>
    </citation>
    <scope>NUCLEOTIDE SEQUENCE [LARGE SCALE GENOMIC DNA]</scope>
    <source>
        <strain evidence="7">SPO-2</strain>
    </source>
</reference>
<dbReference type="PANTHER" id="PTHR11863">
    <property type="entry name" value="STEROL DESATURASE"/>
    <property type="match status" value="1"/>
</dbReference>
<dbReference type="GO" id="GO:0005506">
    <property type="term" value="F:iron ion binding"/>
    <property type="evidence" value="ECO:0007669"/>
    <property type="project" value="InterPro"/>
</dbReference>
<evidence type="ECO:0000259" key="6">
    <source>
        <dbReference type="Pfam" id="PF04116"/>
    </source>
</evidence>
<name>A0AAV7JUR2_9METZ</name>
<evidence type="ECO:0000256" key="5">
    <source>
        <dbReference type="SAM" id="Phobius"/>
    </source>
</evidence>
<evidence type="ECO:0000256" key="4">
    <source>
        <dbReference type="ARBA" id="ARBA00023136"/>
    </source>
</evidence>
<evidence type="ECO:0000313" key="8">
    <source>
        <dbReference type="Proteomes" id="UP001165289"/>
    </source>
</evidence>
<feature type="domain" description="Fatty acid hydroxylase" evidence="6">
    <location>
        <begin position="124"/>
        <end position="247"/>
    </location>
</feature>
<organism evidence="7 8">
    <name type="scientific">Oopsacas minuta</name>
    <dbReference type="NCBI Taxonomy" id="111878"/>
    <lineage>
        <taxon>Eukaryota</taxon>
        <taxon>Metazoa</taxon>
        <taxon>Porifera</taxon>
        <taxon>Hexactinellida</taxon>
        <taxon>Hexasterophora</taxon>
        <taxon>Lyssacinosida</taxon>
        <taxon>Leucopsacidae</taxon>
        <taxon>Oopsacas</taxon>
    </lineage>
</organism>
<dbReference type="EMBL" id="JAKMXF010000298">
    <property type="protein sequence ID" value="KAI6652552.1"/>
    <property type="molecule type" value="Genomic_DNA"/>
</dbReference>
<dbReference type="InterPro" id="IPR006694">
    <property type="entry name" value="Fatty_acid_hydroxylase"/>
</dbReference>
<evidence type="ECO:0000313" key="7">
    <source>
        <dbReference type="EMBL" id="KAI6652552.1"/>
    </source>
</evidence>
<proteinExistence type="predicted"/>
<feature type="transmembrane region" description="Helical" evidence="5">
    <location>
        <begin position="25"/>
        <end position="48"/>
    </location>
</feature>
<dbReference type="AlphaFoldDB" id="A0AAV7JUR2"/>
<keyword evidence="4 5" id="KW-0472">Membrane</keyword>
<dbReference type="Pfam" id="PF04116">
    <property type="entry name" value="FA_hydroxylase"/>
    <property type="match status" value="1"/>
</dbReference>
<protein>
    <submittedName>
        <fullName evidence="7">Fatty acid hydroxylase domain-containing protein 2-like</fullName>
    </submittedName>
</protein>
<feature type="transmembrane region" description="Helical" evidence="5">
    <location>
        <begin position="116"/>
        <end position="136"/>
    </location>
</feature>
<sequence>MELLSLPSSIWSFTLDLCNHDNFNIFVILPLVTINLIYWSFIAVFSFVDLTGKPVFLAKYKIQPDKNIPPIDAKKFMHTFAVTAFNQIVISFFVLLPFPKIAAMRGLSSSTVLPSFLESIFLVLCYILSQEVWFYCTHRLLHVPFFYKHIHKMHHEFTAPYAVASLYTHPIEHFISNGLGVIVGPLIFGGHMLLVIIWVLIVQFKNIIDHSGYHLPFVYPNEHHDFHHYSFVCNFSNWEILDRIFSTDAQFVRAKQYQNHTVLLSSESTHERYKRKFGKDE</sequence>
<dbReference type="GO" id="GO:0016020">
    <property type="term" value="C:membrane"/>
    <property type="evidence" value="ECO:0007669"/>
    <property type="project" value="UniProtKB-SubCell"/>
</dbReference>
<accession>A0AAV7JUR2</accession>
<comment type="caution">
    <text evidence="7">The sequence shown here is derived from an EMBL/GenBank/DDBJ whole genome shotgun (WGS) entry which is preliminary data.</text>
</comment>
<gene>
    <name evidence="7" type="ORF">LOD99_4337</name>
</gene>
<comment type="subcellular location">
    <subcellularLocation>
        <location evidence="1">Membrane</location>
    </subcellularLocation>
</comment>
<dbReference type="InterPro" id="IPR050307">
    <property type="entry name" value="Sterol_Desaturase_Related"/>
</dbReference>
<keyword evidence="8" id="KW-1185">Reference proteome</keyword>
<keyword evidence="3 5" id="KW-1133">Transmembrane helix</keyword>
<dbReference type="Proteomes" id="UP001165289">
    <property type="component" value="Unassembled WGS sequence"/>
</dbReference>